<dbReference type="OrthoDB" id="1183184at2"/>
<keyword evidence="2" id="KW-0449">Lipoprotein</keyword>
<feature type="chain" id="PRO_5012714828" evidence="1">
    <location>
        <begin position="24"/>
        <end position="522"/>
    </location>
</feature>
<dbReference type="EMBL" id="LT899436">
    <property type="protein sequence ID" value="SNR17085.1"/>
    <property type="molecule type" value="Genomic_DNA"/>
</dbReference>
<dbReference type="KEGG" id="tje:TJEJU_3441"/>
<sequence>MKKIQFKAILFLLVSGMIMSCQDNLLETNIDPVNPNLPVADDLKIPSTMYSFGQGLYEPFNFPYLWFGYGYHETMGDNLVMPWGNFGGRWVNQTSSIDLDNNVLNPPPAGITIPPTQRITPPEGGDQPVEINIRNTRAAGSDNPTQYEWASGYDAIGQTNLILSIADEVDASPSEIAAIKAWALWWKAYSYNRIGLLYEEGLIVDSFGSTNNNYVPNTDIIAESNRLLGELDTVIAGVTNIGEFNSALEAMQLDIVGLVLDIASMRENSNTLKARNLVYSTSVTAMTSADWNNVITWCNSGVSSNDNAFIMKSEATWVNDAWLPGRVTGSWYFPSPRLIQDINMGDNRLDLYFEADVFPNPRGRGWQYGSNYFWKSETPIASTTPGNVTMYYAGTYEENQLFLAEAKVRTGDIEGGLSNLDAARTFQNSGLPATVGTGLTEAQALEEIRKERRLGLILRSVAFYDARRYGIASGSRTGAWVVGVTDGTYTPIYNNATINYNYLEYWPVPAFESDFNAPGTQN</sequence>
<keyword evidence="3" id="KW-1185">Reference proteome</keyword>
<feature type="signal peptide" evidence="1">
    <location>
        <begin position="1"/>
        <end position="23"/>
    </location>
</feature>
<keyword evidence="1" id="KW-0732">Signal</keyword>
<accession>A0A238UDF1</accession>
<dbReference type="Proteomes" id="UP000215214">
    <property type="component" value="Chromosome TJEJU"/>
</dbReference>
<dbReference type="InterPro" id="IPR011990">
    <property type="entry name" value="TPR-like_helical_dom_sf"/>
</dbReference>
<gene>
    <name evidence="2" type="ORF">TJEJU_3441</name>
</gene>
<dbReference type="Gene3D" id="1.25.40.390">
    <property type="match status" value="2"/>
</dbReference>
<organism evidence="2 3">
    <name type="scientific">Tenacibaculum jejuense</name>
    <dbReference type="NCBI Taxonomy" id="584609"/>
    <lineage>
        <taxon>Bacteria</taxon>
        <taxon>Pseudomonadati</taxon>
        <taxon>Bacteroidota</taxon>
        <taxon>Flavobacteriia</taxon>
        <taxon>Flavobacteriales</taxon>
        <taxon>Flavobacteriaceae</taxon>
        <taxon>Tenacibaculum</taxon>
    </lineage>
</organism>
<proteinExistence type="predicted"/>
<dbReference type="PROSITE" id="PS51257">
    <property type="entry name" value="PROKAR_LIPOPROTEIN"/>
    <property type="match status" value="1"/>
</dbReference>
<dbReference type="AlphaFoldDB" id="A0A238UDF1"/>
<name>A0A238UDF1_9FLAO</name>
<dbReference type="SUPFAM" id="SSF48452">
    <property type="entry name" value="TPR-like"/>
    <property type="match status" value="1"/>
</dbReference>
<evidence type="ECO:0000256" key="1">
    <source>
        <dbReference type="SAM" id="SignalP"/>
    </source>
</evidence>
<evidence type="ECO:0000313" key="3">
    <source>
        <dbReference type="Proteomes" id="UP000215214"/>
    </source>
</evidence>
<reference evidence="2 3" key="1">
    <citation type="submission" date="2017-07" db="EMBL/GenBank/DDBJ databases">
        <authorList>
            <person name="Sun Z.S."/>
            <person name="Albrecht U."/>
            <person name="Echele G."/>
            <person name="Lee C.C."/>
        </authorList>
    </citation>
    <scope>NUCLEOTIDE SEQUENCE [LARGE SCALE GENOMIC DNA]</scope>
    <source>
        <strain evidence="3">type strain: KCTC 22618</strain>
    </source>
</reference>
<protein>
    <submittedName>
        <fullName evidence="2">Probable lipoprotein, SusD/RagB family</fullName>
    </submittedName>
</protein>
<evidence type="ECO:0000313" key="2">
    <source>
        <dbReference type="EMBL" id="SNR17085.1"/>
    </source>
</evidence>
<dbReference type="RefSeq" id="WP_157730264.1">
    <property type="nucleotide sequence ID" value="NZ_LT899436.1"/>
</dbReference>